<organism evidence="6 7">
    <name type="scientific">Kineosphaera limosa NBRC 100340</name>
    <dbReference type="NCBI Taxonomy" id="1184609"/>
    <lineage>
        <taxon>Bacteria</taxon>
        <taxon>Bacillati</taxon>
        <taxon>Actinomycetota</taxon>
        <taxon>Actinomycetes</taxon>
        <taxon>Micrococcales</taxon>
        <taxon>Dermatophilaceae</taxon>
        <taxon>Kineosphaera</taxon>
    </lineage>
</organism>
<evidence type="ECO:0000256" key="3">
    <source>
        <dbReference type="ARBA" id="ARBA00022840"/>
    </source>
</evidence>
<dbReference type="AlphaFoldDB" id="K6W6X7"/>
<dbReference type="GO" id="GO:0005524">
    <property type="term" value="F:ATP binding"/>
    <property type="evidence" value="ECO:0007669"/>
    <property type="project" value="UniProtKB-KW"/>
</dbReference>
<dbReference type="Pfam" id="PF00005">
    <property type="entry name" value="ABC_tran"/>
    <property type="match status" value="1"/>
</dbReference>
<evidence type="ECO:0000259" key="5">
    <source>
        <dbReference type="PROSITE" id="PS50893"/>
    </source>
</evidence>
<keyword evidence="7" id="KW-1185">Reference proteome</keyword>
<dbReference type="PROSITE" id="PS00211">
    <property type="entry name" value="ABC_TRANSPORTER_1"/>
    <property type="match status" value="1"/>
</dbReference>
<dbReference type="RefSeq" id="WP_006591482.1">
    <property type="nucleotide sequence ID" value="NZ_BAHD01000015.1"/>
</dbReference>
<evidence type="ECO:0000313" key="7">
    <source>
        <dbReference type="Proteomes" id="UP000008366"/>
    </source>
</evidence>
<dbReference type="Proteomes" id="UP000008366">
    <property type="component" value="Unassembled WGS sequence"/>
</dbReference>
<evidence type="ECO:0000256" key="4">
    <source>
        <dbReference type="ARBA" id="ARBA00022967"/>
    </source>
</evidence>
<dbReference type="PANTHER" id="PTHR42794:SF1">
    <property type="entry name" value="HEMIN IMPORT ATP-BINDING PROTEIN HMUV"/>
    <property type="match status" value="1"/>
</dbReference>
<dbReference type="OrthoDB" id="5296765at2"/>
<proteinExistence type="predicted"/>
<dbReference type="SUPFAM" id="SSF52540">
    <property type="entry name" value="P-loop containing nucleoside triphosphate hydrolases"/>
    <property type="match status" value="1"/>
</dbReference>
<keyword evidence="4" id="KW-1278">Translocase</keyword>
<keyword evidence="2" id="KW-0547">Nucleotide-binding</keyword>
<dbReference type="PANTHER" id="PTHR42794">
    <property type="entry name" value="HEMIN IMPORT ATP-BINDING PROTEIN HMUV"/>
    <property type="match status" value="1"/>
</dbReference>
<reference evidence="6 7" key="1">
    <citation type="submission" date="2012-08" db="EMBL/GenBank/DDBJ databases">
        <title>Whole genome shotgun sequence of Kineosphaera limosa NBRC 100340.</title>
        <authorList>
            <person name="Yoshida I."/>
            <person name="Isaki S."/>
            <person name="Hosoyama A."/>
            <person name="Tsuchikane K."/>
            <person name="Katsumata H."/>
            <person name="Ando Y."/>
            <person name="Ohji S."/>
            <person name="Hamada M."/>
            <person name="Tamura T."/>
            <person name="Yamazoe A."/>
            <person name="Yamazaki S."/>
            <person name="Fujita N."/>
        </authorList>
    </citation>
    <scope>NUCLEOTIDE SEQUENCE [LARGE SCALE GENOMIC DNA]</scope>
    <source>
        <strain evidence="6 7">NBRC 100340</strain>
    </source>
</reference>
<dbReference type="InterPro" id="IPR003593">
    <property type="entry name" value="AAA+_ATPase"/>
</dbReference>
<dbReference type="InterPro" id="IPR003439">
    <property type="entry name" value="ABC_transporter-like_ATP-bd"/>
</dbReference>
<evidence type="ECO:0000313" key="6">
    <source>
        <dbReference type="EMBL" id="GAB94950.1"/>
    </source>
</evidence>
<accession>K6W6X7</accession>
<dbReference type="Gene3D" id="3.40.50.300">
    <property type="entry name" value="P-loop containing nucleotide triphosphate hydrolases"/>
    <property type="match status" value="1"/>
</dbReference>
<dbReference type="eggNOG" id="COG1120">
    <property type="taxonomic scope" value="Bacteria"/>
</dbReference>
<dbReference type="InterPro" id="IPR027417">
    <property type="entry name" value="P-loop_NTPase"/>
</dbReference>
<comment type="caution">
    <text evidence="6">The sequence shown here is derived from an EMBL/GenBank/DDBJ whole genome shotgun (WGS) entry which is preliminary data.</text>
</comment>
<name>K6W6X7_9MICO</name>
<gene>
    <name evidence="6" type="ORF">KILIM_015_00100</name>
</gene>
<sequence>MRVTTQSLGWSAGRGREAVPVLRPLDVAVEPGRLTGVVGPNGSGKTTLLHLIAGLRRPTQGTVHYAEADAARLSSRRRAQLVALVEQHPQTTLELTVRQVVELGRIPHVGRWPGSKDGDADAVAQALAVASVGHLAHRKWPTLSGGERQRAQLARAIAQRPRLLLLDEPTNHLDLRHQIALLQTVAGLGVTTVAVLHDLDLAAAFCDDLVVLDEGRLVAAGPTAQVLSERLVAEVFSVRARVQHTDRLRMSWSGLVRPDQLEGAW</sequence>
<feature type="domain" description="ABC transporter" evidence="5">
    <location>
        <begin position="3"/>
        <end position="239"/>
    </location>
</feature>
<dbReference type="GO" id="GO:0016887">
    <property type="term" value="F:ATP hydrolysis activity"/>
    <property type="evidence" value="ECO:0007669"/>
    <property type="project" value="InterPro"/>
</dbReference>
<protein>
    <submittedName>
        <fullName evidence="6">Putative ABC transporter ATP-binding protein</fullName>
    </submittedName>
</protein>
<dbReference type="SMART" id="SM00382">
    <property type="entry name" value="AAA"/>
    <property type="match status" value="1"/>
</dbReference>
<dbReference type="InterPro" id="IPR017871">
    <property type="entry name" value="ABC_transporter-like_CS"/>
</dbReference>
<dbReference type="CDD" id="cd03214">
    <property type="entry name" value="ABC_Iron-Siderophores_B12_Hemin"/>
    <property type="match status" value="1"/>
</dbReference>
<evidence type="ECO:0000256" key="2">
    <source>
        <dbReference type="ARBA" id="ARBA00022741"/>
    </source>
</evidence>
<keyword evidence="1" id="KW-0813">Transport</keyword>
<dbReference type="PROSITE" id="PS50893">
    <property type="entry name" value="ABC_TRANSPORTER_2"/>
    <property type="match status" value="1"/>
</dbReference>
<dbReference type="STRING" id="1184609.KILIM_015_00100"/>
<dbReference type="FunFam" id="3.40.50.300:FF:000134">
    <property type="entry name" value="Iron-enterobactin ABC transporter ATP-binding protein"/>
    <property type="match status" value="1"/>
</dbReference>
<evidence type="ECO:0000256" key="1">
    <source>
        <dbReference type="ARBA" id="ARBA00022448"/>
    </source>
</evidence>
<keyword evidence="3 6" id="KW-0067">ATP-binding</keyword>
<dbReference type="EMBL" id="BAHD01000015">
    <property type="protein sequence ID" value="GAB94950.1"/>
    <property type="molecule type" value="Genomic_DNA"/>
</dbReference>